<keyword evidence="1" id="KW-0808">Transferase</keyword>
<dbReference type="Gene3D" id="3.40.50.2300">
    <property type="match status" value="1"/>
</dbReference>
<organism evidence="8 9">
    <name type="scientific">Peribacillus psychrosaccharolyticus</name>
    <name type="common">Bacillus psychrosaccharolyticus</name>
    <dbReference type="NCBI Taxonomy" id="1407"/>
    <lineage>
        <taxon>Bacteria</taxon>
        <taxon>Bacillati</taxon>
        <taxon>Bacillota</taxon>
        <taxon>Bacilli</taxon>
        <taxon>Bacillales</taxon>
        <taxon>Bacillaceae</taxon>
        <taxon>Peribacillus</taxon>
    </lineage>
</organism>
<evidence type="ECO:0000256" key="1">
    <source>
        <dbReference type="ARBA" id="ARBA00022679"/>
    </source>
</evidence>
<dbReference type="PANTHER" id="PTHR30185">
    <property type="entry name" value="CRYPTIC BETA-GLUCOSIDE BGL OPERON ANTITERMINATOR"/>
    <property type="match status" value="1"/>
</dbReference>
<dbReference type="InterPro" id="IPR036388">
    <property type="entry name" value="WH-like_DNA-bd_sf"/>
</dbReference>
<dbReference type="RefSeq" id="WP_040376684.1">
    <property type="nucleotide sequence ID" value="NZ_CP068053.1"/>
</dbReference>
<dbReference type="InterPro" id="IPR013196">
    <property type="entry name" value="HTH_11"/>
</dbReference>
<keyword evidence="3" id="KW-0805">Transcription regulation</keyword>
<evidence type="ECO:0000256" key="3">
    <source>
        <dbReference type="ARBA" id="ARBA00023015"/>
    </source>
</evidence>
<dbReference type="AlphaFoldDB" id="A0A974NQB7"/>
<dbReference type="InterPro" id="IPR016152">
    <property type="entry name" value="PTrfase/Anion_transptr"/>
</dbReference>
<keyword evidence="9" id="KW-1185">Reference proteome</keyword>
<evidence type="ECO:0000313" key="9">
    <source>
        <dbReference type="Proteomes" id="UP000595254"/>
    </source>
</evidence>
<dbReference type="GO" id="GO:0006355">
    <property type="term" value="P:regulation of DNA-templated transcription"/>
    <property type="evidence" value="ECO:0007669"/>
    <property type="project" value="InterPro"/>
</dbReference>
<evidence type="ECO:0000256" key="4">
    <source>
        <dbReference type="ARBA" id="ARBA00023163"/>
    </source>
</evidence>
<sequence length="695" mass="79567">MFISSREKAIIELIIRTSGKHTAFSTANFLNVSVRTIQRDLKAIEKILNHFQLRLIRTTDEGLLIEGKNEMIFRLVQKLTEITPVDQTPKERRLALLLILLHEGDSFKIQVLANQLNVSITTLTSYLDELTEWMKNYQVVLSRKRGVGISLEGTEKNKRKALAGYFLLHFNEELIEALFLLEKSEVFQDKILGYFSPDFLLITERLVNEIIYKGPSKLTDSDYVALIVTICISMQRIKLGFLLKDDEEQPPYDIPGEYSIMEQLCEKLGEKYSIVFTPKDIYLLAVTLKGSKIHTAEAIHDDSVLLGSHIKNVIRNISAQLNIDLTSDFSLFQGLLAHMEPSLFRIQQKMDLFNPLTDDIKKKYPVLFMAVKDSLENEFTNLEFPENEVAFIVLHFGSALLLSEEAMSIKSLVVCPTGIGTSKMLASRIKKEIIEIDTVEIKSIKDLNQVTLSQYDVIISTVRLPFMDVDYLLVSPLLSSEEIKTIRTFLQKNLQTLTKNKYHLMVNGKEKTNSRIRTQSITDVLKEIKEVQSSIETILKNFCVFQKKNEPYQQVIMEMIHTAEKNRLLSQPEAVWHEIMEREKLGGLGIPRTSMALFHCRHENVHELIFQITHLNTPCIVKGMDGKDLPIKNLMILAAPRIMSVREQEILSLISTSLIENDEAILAFSSSNEDMIRSKLEAIFLEYLHNNLIKD</sequence>
<dbReference type="InterPro" id="IPR011608">
    <property type="entry name" value="PRD"/>
</dbReference>
<dbReference type="Pfam" id="PF08279">
    <property type="entry name" value="HTH_11"/>
    <property type="match status" value="2"/>
</dbReference>
<dbReference type="Gene3D" id="3.40.930.10">
    <property type="entry name" value="Mannitol-specific EII, Chain A"/>
    <property type="match status" value="1"/>
</dbReference>
<evidence type="ECO:0000313" key="8">
    <source>
        <dbReference type="EMBL" id="QQT01867.1"/>
    </source>
</evidence>
<dbReference type="SUPFAM" id="SSF55804">
    <property type="entry name" value="Phoshotransferase/anion transport protein"/>
    <property type="match status" value="1"/>
</dbReference>
<dbReference type="InterPro" id="IPR036634">
    <property type="entry name" value="PRD_sf"/>
</dbReference>
<name>A0A974NQB7_PERPY</name>
<dbReference type="Pfam" id="PF00359">
    <property type="entry name" value="PTS_EIIA_2"/>
    <property type="match status" value="1"/>
</dbReference>
<dbReference type="GO" id="GO:0009401">
    <property type="term" value="P:phosphoenolpyruvate-dependent sugar phosphotransferase system"/>
    <property type="evidence" value="ECO:0007669"/>
    <property type="project" value="InterPro"/>
</dbReference>
<feature type="domain" description="PTS EIIB type-2" evidence="6">
    <location>
        <begin position="409"/>
        <end position="498"/>
    </location>
</feature>
<dbReference type="PROSITE" id="PS51099">
    <property type="entry name" value="PTS_EIIB_TYPE_2"/>
    <property type="match status" value="1"/>
</dbReference>
<feature type="domain" description="PRD" evidence="7">
    <location>
        <begin position="301"/>
        <end position="406"/>
    </location>
</feature>
<proteinExistence type="predicted"/>
<dbReference type="Proteomes" id="UP000595254">
    <property type="component" value="Chromosome"/>
</dbReference>
<dbReference type="SUPFAM" id="SSF63520">
    <property type="entry name" value="PTS-regulatory domain, PRD"/>
    <property type="match status" value="2"/>
</dbReference>
<evidence type="ECO:0000256" key="2">
    <source>
        <dbReference type="ARBA" id="ARBA00022737"/>
    </source>
</evidence>
<dbReference type="GO" id="GO:0008982">
    <property type="term" value="F:protein-N(PI)-phosphohistidine-sugar phosphotransferase activity"/>
    <property type="evidence" value="ECO:0007669"/>
    <property type="project" value="InterPro"/>
</dbReference>
<evidence type="ECO:0000259" key="5">
    <source>
        <dbReference type="PROSITE" id="PS51094"/>
    </source>
</evidence>
<accession>A0A974NQB7</accession>
<dbReference type="KEGG" id="ppsr:I6J18_08495"/>
<protein>
    <submittedName>
        <fullName evidence="8">BglG family transcription antiterminator</fullName>
    </submittedName>
</protein>
<dbReference type="InterPro" id="IPR002178">
    <property type="entry name" value="PTS_EIIA_type-2_dom"/>
</dbReference>
<dbReference type="PROSITE" id="PS51372">
    <property type="entry name" value="PRD_2"/>
    <property type="match status" value="2"/>
</dbReference>
<gene>
    <name evidence="8" type="ORF">I6J18_08495</name>
</gene>
<dbReference type="EMBL" id="CP068053">
    <property type="protein sequence ID" value="QQT01867.1"/>
    <property type="molecule type" value="Genomic_DNA"/>
</dbReference>
<dbReference type="Gene3D" id="1.10.10.10">
    <property type="entry name" value="Winged helix-like DNA-binding domain superfamily/Winged helix DNA-binding domain"/>
    <property type="match status" value="1"/>
</dbReference>
<feature type="domain" description="PRD" evidence="7">
    <location>
        <begin position="194"/>
        <end position="298"/>
    </location>
</feature>
<dbReference type="InterPro" id="IPR036095">
    <property type="entry name" value="PTS_EIIB-like_sf"/>
</dbReference>
<evidence type="ECO:0000259" key="7">
    <source>
        <dbReference type="PROSITE" id="PS51372"/>
    </source>
</evidence>
<dbReference type="Pfam" id="PF02302">
    <property type="entry name" value="PTS_IIB"/>
    <property type="match status" value="1"/>
</dbReference>
<dbReference type="PANTHER" id="PTHR30185:SF18">
    <property type="entry name" value="TRANSCRIPTIONAL REGULATOR MTLR"/>
    <property type="match status" value="1"/>
</dbReference>
<reference evidence="8 9" key="1">
    <citation type="submission" date="2021-01" db="EMBL/GenBank/DDBJ databases">
        <title>FDA dAtabase for Regulatory Grade micrObial Sequences (FDA-ARGOS): Supporting development and validation of Infectious Disease Dx tests.</title>
        <authorList>
            <person name="Nelson B."/>
            <person name="Plummer A."/>
            <person name="Tallon L."/>
            <person name="Sadzewicz L."/>
            <person name="Zhao X."/>
            <person name="Boylan J."/>
            <person name="Ott S."/>
            <person name="Bowen H."/>
            <person name="Vavikolanu K."/>
            <person name="Mehta A."/>
            <person name="Aluvathingal J."/>
            <person name="Nadendla S."/>
            <person name="Myers T."/>
            <person name="Yan Y."/>
            <person name="Sichtig H."/>
        </authorList>
    </citation>
    <scope>NUCLEOTIDE SEQUENCE [LARGE SCALE GENOMIC DNA]</scope>
    <source>
        <strain evidence="8 9">FDAARGOS_1161</strain>
    </source>
</reference>
<dbReference type="InterPro" id="IPR003501">
    <property type="entry name" value="PTS_EIIB_2/3"/>
</dbReference>
<dbReference type="InterPro" id="IPR036390">
    <property type="entry name" value="WH_DNA-bd_sf"/>
</dbReference>
<dbReference type="Pfam" id="PF00874">
    <property type="entry name" value="PRD"/>
    <property type="match status" value="2"/>
</dbReference>
<dbReference type="PROSITE" id="PS51094">
    <property type="entry name" value="PTS_EIIA_TYPE_2"/>
    <property type="match status" value="1"/>
</dbReference>
<evidence type="ECO:0000259" key="6">
    <source>
        <dbReference type="PROSITE" id="PS51099"/>
    </source>
</evidence>
<keyword evidence="4" id="KW-0804">Transcription</keyword>
<dbReference type="InterPro" id="IPR013011">
    <property type="entry name" value="PTS_EIIB_2"/>
</dbReference>
<dbReference type="SUPFAM" id="SSF46785">
    <property type="entry name" value="Winged helix' DNA-binding domain"/>
    <property type="match status" value="1"/>
</dbReference>
<feature type="domain" description="PTS EIIA type-2" evidence="5">
    <location>
        <begin position="536"/>
        <end position="683"/>
    </location>
</feature>
<keyword evidence="2" id="KW-0677">Repeat</keyword>
<dbReference type="InterPro" id="IPR050661">
    <property type="entry name" value="BglG_antiterminators"/>
</dbReference>
<dbReference type="Gene3D" id="1.10.1790.10">
    <property type="entry name" value="PRD domain"/>
    <property type="match status" value="2"/>
</dbReference>
<dbReference type="CDD" id="cd05568">
    <property type="entry name" value="PTS_IIB_bgl_like"/>
    <property type="match status" value="1"/>
</dbReference>
<dbReference type="SUPFAM" id="SSF52794">
    <property type="entry name" value="PTS system IIB component-like"/>
    <property type="match status" value="1"/>
</dbReference>